<dbReference type="AlphaFoldDB" id="A0A1H7PPK9"/>
<name>A0A1H7PPK9_STRJI</name>
<dbReference type="Gene3D" id="1.20.1740.10">
    <property type="entry name" value="Amino acid/polyamine transporter I"/>
    <property type="match status" value="1"/>
</dbReference>
<feature type="transmembrane region" description="Helical" evidence="5">
    <location>
        <begin position="437"/>
        <end position="459"/>
    </location>
</feature>
<keyword evidence="4 5" id="KW-0472">Membrane</keyword>
<accession>A0A1H7PPK9</accession>
<gene>
    <name evidence="6" type="ORF">SAMN05414137_10862</name>
</gene>
<feature type="transmembrane region" description="Helical" evidence="5">
    <location>
        <begin position="245"/>
        <end position="269"/>
    </location>
</feature>
<feature type="transmembrane region" description="Helical" evidence="5">
    <location>
        <begin position="410"/>
        <end position="431"/>
    </location>
</feature>
<evidence type="ECO:0000256" key="2">
    <source>
        <dbReference type="ARBA" id="ARBA00022692"/>
    </source>
</evidence>
<reference evidence="7" key="1">
    <citation type="submission" date="2016-10" db="EMBL/GenBank/DDBJ databases">
        <authorList>
            <person name="Varghese N."/>
        </authorList>
    </citation>
    <scope>NUCLEOTIDE SEQUENCE [LARGE SCALE GENOMIC DNA]</scope>
    <source>
        <strain evidence="7">DSM 45096 / BCRC 16803 / CGMCC 4.1857 / CIP 109030 / JCM 12277 / KCTC 19219 / NBRC 100920 / 33214</strain>
    </source>
</reference>
<evidence type="ECO:0000256" key="3">
    <source>
        <dbReference type="ARBA" id="ARBA00022989"/>
    </source>
</evidence>
<evidence type="ECO:0000256" key="4">
    <source>
        <dbReference type="ARBA" id="ARBA00023136"/>
    </source>
</evidence>
<dbReference type="GO" id="GO:0022857">
    <property type="term" value="F:transmembrane transporter activity"/>
    <property type="evidence" value="ECO:0007669"/>
    <property type="project" value="InterPro"/>
</dbReference>
<dbReference type="PANTHER" id="PTHR47547:SF1">
    <property type="entry name" value="ASPARTATE-PROTON SYMPORTER"/>
    <property type="match status" value="1"/>
</dbReference>
<evidence type="ECO:0000256" key="5">
    <source>
        <dbReference type="SAM" id="Phobius"/>
    </source>
</evidence>
<dbReference type="STRING" id="235985.SAMN05414137_10862"/>
<sequence length="563" mass="60234">MIPLATATAPPKGGQHALKRDIGLIGLTWTSVGSIIGSGWLFGALFAAQAAGTAALVSWGIGAAAIIILAFVHAELGAAYPVSGGTGRFPHYAFGTAAGASFGWFSWLQAVTVAPIEVLAALNYLSVHASWIQTGKNHLTGAGYALAVAFMAFFVVVNWLGIKILAHTNSAATWWKIAIPCLTILVFAATAWHSNNFGYQGFSPFGSEGMLSAISTSGIIFALLGFEQADQLAGESRNPKRDIPVAVIGSILLGALIYIMLQVVFIAALPHSAFASGGWANLTFTGKTGPFAGLATTIGVGWLATVLYIDAVVSPAGTGLIYTTATSRVSYGLSRNGYVPEVFEKTTKRGVPWFGLLFAFVMGLVVFLPFPTWQKLVGFITSASVLMYAGAPLSFGVLRKSDPDRYRPYRLPAGNFWSPVAFIVANLIMYWSGFDTLWRLGIGILLGYLLLGTSVTFKLNSKSPRMDWRSAQWLPVYLLGMGIISWRGRYCSAGPANTNSCGASNSLPLWWDLGVVAAFSLVIYYWAQAVRLPQEETQAYIGNVEIEEEPKGYQTTEEGEGKP</sequence>
<dbReference type="InterPro" id="IPR052962">
    <property type="entry name" value="AA_Transporter_AGT"/>
</dbReference>
<feature type="transmembrane region" description="Helical" evidence="5">
    <location>
        <begin position="92"/>
        <end position="122"/>
    </location>
</feature>
<feature type="transmembrane region" description="Helical" evidence="5">
    <location>
        <begin position="205"/>
        <end position="224"/>
    </location>
</feature>
<feature type="transmembrane region" description="Helical" evidence="5">
    <location>
        <begin position="471"/>
        <end position="488"/>
    </location>
</feature>
<dbReference type="InterPro" id="IPR002293">
    <property type="entry name" value="AA/rel_permease1"/>
</dbReference>
<feature type="transmembrane region" description="Helical" evidence="5">
    <location>
        <begin position="22"/>
        <end position="47"/>
    </location>
</feature>
<protein>
    <submittedName>
        <fullName evidence="6">Amino acid transporter</fullName>
    </submittedName>
</protein>
<evidence type="ECO:0000313" key="7">
    <source>
        <dbReference type="Proteomes" id="UP000183015"/>
    </source>
</evidence>
<evidence type="ECO:0000256" key="1">
    <source>
        <dbReference type="ARBA" id="ARBA00004141"/>
    </source>
</evidence>
<dbReference type="GO" id="GO:0016020">
    <property type="term" value="C:membrane"/>
    <property type="evidence" value="ECO:0007669"/>
    <property type="project" value="UniProtKB-SubCell"/>
</dbReference>
<dbReference type="Pfam" id="PF13520">
    <property type="entry name" value="AA_permease_2"/>
    <property type="match status" value="1"/>
</dbReference>
<dbReference type="eggNOG" id="COG0531">
    <property type="taxonomic scope" value="Bacteria"/>
</dbReference>
<feature type="transmembrane region" description="Helical" evidence="5">
    <location>
        <begin position="376"/>
        <end position="398"/>
    </location>
</feature>
<organism evidence="6 7">
    <name type="scientific">Streptacidiphilus jiangxiensis</name>
    <dbReference type="NCBI Taxonomy" id="235985"/>
    <lineage>
        <taxon>Bacteria</taxon>
        <taxon>Bacillati</taxon>
        <taxon>Actinomycetota</taxon>
        <taxon>Actinomycetes</taxon>
        <taxon>Kitasatosporales</taxon>
        <taxon>Streptomycetaceae</taxon>
        <taxon>Streptacidiphilus</taxon>
    </lineage>
</organism>
<dbReference type="Proteomes" id="UP000183015">
    <property type="component" value="Unassembled WGS sequence"/>
</dbReference>
<feature type="transmembrane region" description="Helical" evidence="5">
    <location>
        <begin position="142"/>
        <end position="162"/>
    </location>
</feature>
<dbReference type="PANTHER" id="PTHR47547">
    <property type="match status" value="1"/>
</dbReference>
<feature type="transmembrane region" description="Helical" evidence="5">
    <location>
        <begin position="508"/>
        <end position="527"/>
    </location>
</feature>
<comment type="subcellular location">
    <subcellularLocation>
        <location evidence="1">Membrane</location>
        <topology evidence="1">Multi-pass membrane protein</topology>
    </subcellularLocation>
</comment>
<keyword evidence="2 5" id="KW-0812">Transmembrane</keyword>
<feature type="transmembrane region" description="Helical" evidence="5">
    <location>
        <begin position="59"/>
        <end position="80"/>
    </location>
</feature>
<proteinExistence type="predicted"/>
<feature type="transmembrane region" description="Helical" evidence="5">
    <location>
        <begin position="289"/>
        <end position="309"/>
    </location>
</feature>
<evidence type="ECO:0000313" key="6">
    <source>
        <dbReference type="EMBL" id="SEL37771.1"/>
    </source>
</evidence>
<feature type="transmembrane region" description="Helical" evidence="5">
    <location>
        <begin position="351"/>
        <end position="370"/>
    </location>
</feature>
<dbReference type="EMBL" id="FOAZ01000008">
    <property type="protein sequence ID" value="SEL37771.1"/>
    <property type="molecule type" value="Genomic_DNA"/>
</dbReference>
<feature type="transmembrane region" description="Helical" evidence="5">
    <location>
        <begin position="174"/>
        <end position="193"/>
    </location>
</feature>
<keyword evidence="7" id="KW-1185">Reference proteome</keyword>
<keyword evidence="3 5" id="KW-1133">Transmembrane helix</keyword>